<comment type="caution">
    <text evidence="1">The sequence shown here is derived from an EMBL/GenBank/DDBJ whole genome shotgun (WGS) entry which is preliminary data.</text>
</comment>
<proteinExistence type="predicted"/>
<accession>A0A399EJ39</accession>
<evidence type="ECO:0000313" key="2">
    <source>
        <dbReference type="Proteomes" id="UP000265800"/>
    </source>
</evidence>
<dbReference type="EMBL" id="QWKZ01000069">
    <property type="protein sequence ID" value="RIH83968.1"/>
    <property type="molecule type" value="Genomic_DNA"/>
</dbReference>
<dbReference type="AlphaFoldDB" id="A0A399EJ39"/>
<gene>
    <name evidence="1" type="primary">ywrD</name>
    <name evidence="1" type="ORF">Mlute_02033</name>
</gene>
<dbReference type="InterPro" id="IPR052896">
    <property type="entry name" value="GGT-like_enzyme"/>
</dbReference>
<protein>
    <submittedName>
        <fullName evidence="1">Putative gamma-glutamyltransferase YwrD</fullName>
        <ecNumber evidence="1">2.3.2.2</ecNumber>
    </submittedName>
</protein>
<evidence type="ECO:0000313" key="1">
    <source>
        <dbReference type="EMBL" id="RIH83968.1"/>
    </source>
</evidence>
<dbReference type="PRINTS" id="PR01210">
    <property type="entry name" value="GGTRANSPTASE"/>
</dbReference>
<dbReference type="SUPFAM" id="SSF56235">
    <property type="entry name" value="N-terminal nucleophile aminohydrolases (Ntn hydrolases)"/>
    <property type="match status" value="1"/>
</dbReference>
<keyword evidence="1" id="KW-0012">Acyltransferase</keyword>
<dbReference type="Proteomes" id="UP000265800">
    <property type="component" value="Unassembled WGS sequence"/>
</dbReference>
<dbReference type="PANTHER" id="PTHR43881:SF1">
    <property type="entry name" value="GAMMA-GLUTAMYLTRANSPEPTIDASE (AFU_ORTHOLOGUE AFUA_4G13580)"/>
    <property type="match status" value="1"/>
</dbReference>
<dbReference type="Gene3D" id="1.10.246.130">
    <property type="match status" value="1"/>
</dbReference>
<keyword evidence="1" id="KW-0808">Transferase</keyword>
<dbReference type="Gene3D" id="3.60.20.40">
    <property type="match status" value="1"/>
</dbReference>
<dbReference type="InterPro" id="IPR043138">
    <property type="entry name" value="GGT_lsub"/>
</dbReference>
<reference evidence="1 2" key="1">
    <citation type="submission" date="2018-08" db="EMBL/GenBank/DDBJ databases">
        <title>Meiothermus luteus KCTC 52599 genome sequencing project.</title>
        <authorList>
            <person name="Da Costa M.S."/>
            <person name="Albuquerque L."/>
            <person name="Raposo P."/>
            <person name="Froufe H.J.C."/>
            <person name="Barroso C.S."/>
            <person name="Egas C."/>
        </authorList>
    </citation>
    <scope>NUCLEOTIDE SEQUENCE [LARGE SCALE GENOMIC DNA]</scope>
    <source>
        <strain evidence="1 2">KCTC 52599</strain>
    </source>
</reference>
<dbReference type="EC" id="2.3.2.2" evidence="1"/>
<dbReference type="PANTHER" id="PTHR43881">
    <property type="entry name" value="GAMMA-GLUTAMYLTRANSPEPTIDASE (AFU_ORTHOLOGUE AFUA_4G13580)"/>
    <property type="match status" value="1"/>
</dbReference>
<dbReference type="Pfam" id="PF01019">
    <property type="entry name" value="G_glu_transpept"/>
    <property type="match status" value="1"/>
</dbReference>
<dbReference type="InterPro" id="IPR043137">
    <property type="entry name" value="GGT_ssub_C"/>
</dbReference>
<sequence>MRWNRLSDVNLNHYPYPSRRNVLVGRRGAVTTSQPQAALAGMEMLLQGGNAVDAAVAMAIALTVLEPTSNGIGSDAFALVHDGERLHGLCANGASPAGLSCEAFSAEGTVPTRGWRAVTVPGAPAAWRALHERFGRLPFEALFAPAVRYAREGFAVTPEVGRGWAWAERVYGPLEEACYQPFKRVFFPGGRAPRPGEVWRSPQHAETLLELAQTGCESFYTGRLAQRMVEFSAYTGGWMSRADLAGFRVEWVEPLSVRYRGLEVHQIPPPTQGLAALMALGILEGLELGRHPRDSAEGFHLQIEAMKLALTEVRAQVADPRHMSTSAAELLHPAHLARLRARIGEQALEAEAGLPQGGTVYLAAADGELWVSFIQSNYMGFGSGILVEGTGIALQNRGAGFVLQEGHPNRYAPGKKPFHTIIPGFLTQEGRPLGPFGVMGGPMQPQGHLQVVVNLADYGLNPQAALDAPRWQWRGGRVVELEPTVPLHVVEGLRERGHEVVLQPEWASFGRGQVVLRHKEALLAATEPRADGLALAW</sequence>
<dbReference type="InterPro" id="IPR029055">
    <property type="entry name" value="Ntn_hydrolases_N"/>
</dbReference>
<keyword evidence="2" id="KW-1185">Reference proteome</keyword>
<dbReference type="GO" id="GO:0103068">
    <property type="term" value="F:leukotriene C4 gamma-glutamyl transferase activity"/>
    <property type="evidence" value="ECO:0007669"/>
    <property type="project" value="UniProtKB-EC"/>
</dbReference>
<organism evidence="1 2">
    <name type="scientific">Meiothermus luteus</name>
    <dbReference type="NCBI Taxonomy" id="2026184"/>
    <lineage>
        <taxon>Bacteria</taxon>
        <taxon>Thermotogati</taxon>
        <taxon>Deinococcota</taxon>
        <taxon>Deinococci</taxon>
        <taxon>Thermales</taxon>
        <taxon>Thermaceae</taxon>
        <taxon>Meiothermus</taxon>
    </lineage>
</organism>
<name>A0A399EJ39_9DEIN</name>